<comment type="caution">
    <text evidence="1">The sequence shown here is derived from an EMBL/GenBank/DDBJ whole genome shotgun (WGS) entry which is preliminary data.</text>
</comment>
<dbReference type="SUPFAM" id="SSF50814">
    <property type="entry name" value="Lipocalins"/>
    <property type="match status" value="1"/>
</dbReference>
<dbReference type="AlphaFoldDB" id="A0A1V8SEY9"/>
<keyword evidence="2" id="KW-1185">Reference proteome</keyword>
<protein>
    <recommendedName>
        <fullName evidence="3">Lipocalin-like domain-containing protein</fullName>
    </recommendedName>
</protein>
<dbReference type="InterPro" id="IPR053037">
    <property type="entry name" value="Pericyclase_pydY-like"/>
</dbReference>
<reference evidence="2" key="1">
    <citation type="submission" date="2017-03" db="EMBL/GenBank/DDBJ databases">
        <title>Genomes of endolithic fungi from Antarctica.</title>
        <authorList>
            <person name="Coleine C."/>
            <person name="Masonjones S."/>
            <person name="Stajich J.E."/>
        </authorList>
    </citation>
    <scope>NUCLEOTIDE SEQUENCE [LARGE SCALE GENOMIC DNA]</scope>
    <source>
        <strain evidence="2">CCFEE 5527</strain>
    </source>
</reference>
<evidence type="ECO:0000313" key="2">
    <source>
        <dbReference type="Proteomes" id="UP000192596"/>
    </source>
</evidence>
<organism evidence="1 2">
    <name type="scientific">Cryoendolithus antarcticus</name>
    <dbReference type="NCBI Taxonomy" id="1507870"/>
    <lineage>
        <taxon>Eukaryota</taxon>
        <taxon>Fungi</taxon>
        <taxon>Dikarya</taxon>
        <taxon>Ascomycota</taxon>
        <taxon>Pezizomycotina</taxon>
        <taxon>Dothideomycetes</taxon>
        <taxon>Dothideomycetidae</taxon>
        <taxon>Cladosporiales</taxon>
        <taxon>Cladosporiaceae</taxon>
        <taxon>Cryoendolithus</taxon>
    </lineage>
</organism>
<dbReference type="Proteomes" id="UP000192596">
    <property type="component" value="Unassembled WGS sequence"/>
</dbReference>
<accession>A0A1V8SEY9</accession>
<proteinExistence type="predicted"/>
<dbReference type="OrthoDB" id="425354at2759"/>
<dbReference type="EMBL" id="NAJO01000051">
    <property type="protein sequence ID" value="OQN97705.1"/>
    <property type="molecule type" value="Genomic_DNA"/>
</dbReference>
<gene>
    <name evidence="1" type="ORF">B0A48_16025</name>
</gene>
<dbReference type="InParanoid" id="A0A1V8SEY9"/>
<evidence type="ECO:0008006" key="3">
    <source>
        <dbReference type="Google" id="ProtNLM"/>
    </source>
</evidence>
<dbReference type="InterPro" id="IPR012674">
    <property type="entry name" value="Calycin"/>
</dbReference>
<sequence>MAVPLTTNAQNFSGTYTMNKTLGDSSDEMLKMQNIGWIVRKVIANSAVTTTLKQYTDDKGLQKIDLEQLSTGGMKTDEERFLDWEWRDTTDKVWGKVKGRARLIKVDTITDPYLKEGWSQDCLEGEVLENEIESLTEGWKVLQIWGFAEVDGKRRQVRRVRCNKDKKELKIRLVYDWQA</sequence>
<name>A0A1V8SEY9_9PEZI</name>
<dbReference type="PANTHER" id="PTHR38115:SF1">
    <property type="entry name" value="LIPOCALIN-LIKE DOMAIN-CONTAINING PROTEIN"/>
    <property type="match status" value="1"/>
</dbReference>
<dbReference type="PANTHER" id="PTHR38115">
    <property type="entry name" value="LIPOCALIN-LIKE DOMAIN-CONTAINING PROTEIN"/>
    <property type="match status" value="1"/>
</dbReference>
<evidence type="ECO:0000313" key="1">
    <source>
        <dbReference type="EMBL" id="OQN97705.1"/>
    </source>
</evidence>